<dbReference type="PANTHER" id="PTHR22617">
    <property type="entry name" value="CHEMOTAXIS SENSOR HISTIDINE KINASE-RELATED"/>
    <property type="match status" value="1"/>
</dbReference>
<dbReference type="PANTHER" id="PTHR22617:SF23">
    <property type="entry name" value="CHEMOTAXIS PROTEIN CHEW"/>
    <property type="match status" value="1"/>
</dbReference>
<dbReference type="Pfam" id="PF01584">
    <property type="entry name" value="CheW"/>
    <property type="match status" value="1"/>
</dbReference>
<feature type="domain" description="CheW-like" evidence="1">
    <location>
        <begin position="25"/>
        <end position="165"/>
    </location>
</feature>
<dbReference type="KEGG" id="mflg:ABS361_22270"/>
<dbReference type="RefSeq" id="WP_407049774.1">
    <property type="nucleotide sequence ID" value="NZ_CP158568.1"/>
</dbReference>
<dbReference type="EMBL" id="CP158568">
    <property type="protein sequence ID" value="XBY44684.1"/>
    <property type="molecule type" value="Genomic_DNA"/>
</dbReference>
<dbReference type="GO" id="GO:0006935">
    <property type="term" value="P:chemotaxis"/>
    <property type="evidence" value="ECO:0007669"/>
    <property type="project" value="InterPro"/>
</dbReference>
<dbReference type="Gene3D" id="2.40.50.180">
    <property type="entry name" value="CheA-289, Domain 4"/>
    <property type="match status" value="1"/>
</dbReference>
<dbReference type="GO" id="GO:0007165">
    <property type="term" value="P:signal transduction"/>
    <property type="evidence" value="ECO:0007669"/>
    <property type="project" value="InterPro"/>
</dbReference>
<accession>A0AAU7XCS9</accession>
<dbReference type="SMART" id="SM00260">
    <property type="entry name" value="CheW"/>
    <property type="match status" value="1"/>
</dbReference>
<dbReference type="GO" id="GO:0005829">
    <property type="term" value="C:cytosol"/>
    <property type="evidence" value="ECO:0007669"/>
    <property type="project" value="TreeGrafter"/>
</dbReference>
<proteinExistence type="predicted"/>
<dbReference type="AlphaFoldDB" id="A0AAU7XCS9"/>
<dbReference type="Gene3D" id="2.30.30.40">
    <property type="entry name" value="SH3 Domains"/>
    <property type="match status" value="1"/>
</dbReference>
<dbReference type="CDD" id="cd00732">
    <property type="entry name" value="CheW"/>
    <property type="match status" value="1"/>
</dbReference>
<sequence>MTMSPTSQASPAPADLPAGAAADEPRQFISFRIGTAEYAIDILAVREIKGWTETTVLPNQPEFVLGVMNLRGAIVPVFDLRCRFGLGLTEATPSHVVIIVSVSDRIIGLLVDAVSDILTVDAGQIRPVPETERGVASDYLSGIIAVEEGMVVLLSLEQLFSRSVVARASQMAA</sequence>
<dbReference type="PROSITE" id="PS50851">
    <property type="entry name" value="CHEW"/>
    <property type="match status" value="1"/>
</dbReference>
<dbReference type="InterPro" id="IPR039315">
    <property type="entry name" value="CheW"/>
</dbReference>
<gene>
    <name evidence="2" type="ORF">ABS361_22270</name>
</gene>
<name>A0AAU7XCS9_9HYPH</name>
<evidence type="ECO:0000259" key="1">
    <source>
        <dbReference type="PROSITE" id="PS50851"/>
    </source>
</evidence>
<reference evidence="2" key="1">
    <citation type="submission" date="2024-06" db="EMBL/GenBank/DDBJ databases">
        <title>Methylostella associata gen. nov., sp. nov., a novel Ancalomicrobiaceae-affiliated facultatively methylotrophic bacteria that feed on methanotrophs of the genus Methylococcus.</title>
        <authorList>
            <person name="Saltykova V."/>
            <person name="Danilova O.V."/>
            <person name="Oshkin I.Y."/>
            <person name="Belova S.E."/>
            <person name="Pimenov N.V."/>
            <person name="Dedysh S.N."/>
        </authorList>
    </citation>
    <scope>NUCLEOTIDE SEQUENCE</scope>
    <source>
        <strain evidence="2">S20</strain>
    </source>
</reference>
<protein>
    <submittedName>
        <fullName evidence="2">Chemotaxis protein CheW</fullName>
    </submittedName>
</protein>
<evidence type="ECO:0000313" key="2">
    <source>
        <dbReference type="EMBL" id="XBY44684.1"/>
    </source>
</evidence>
<organism evidence="2">
    <name type="scientific">Methyloraptor flagellatus</name>
    <dbReference type="NCBI Taxonomy" id="3162530"/>
    <lineage>
        <taxon>Bacteria</taxon>
        <taxon>Pseudomonadati</taxon>
        <taxon>Pseudomonadota</taxon>
        <taxon>Alphaproteobacteria</taxon>
        <taxon>Hyphomicrobiales</taxon>
        <taxon>Ancalomicrobiaceae</taxon>
        <taxon>Methyloraptor</taxon>
    </lineage>
</organism>
<dbReference type="SUPFAM" id="SSF50341">
    <property type="entry name" value="CheW-like"/>
    <property type="match status" value="1"/>
</dbReference>
<dbReference type="InterPro" id="IPR036061">
    <property type="entry name" value="CheW-like_dom_sf"/>
</dbReference>
<dbReference type="InterPro" id="IPR002545">
    <property type="entry name" value="CheW-lke_dom"/>
</dbReference>